<dbReference type="Proteomes" id="UP000095768">
    <property type="component" value="Unassembled WGS sequence"/>
</dbReference>
<evidence type="ECO:0000313" key="4">
    <source>
        <dbReference type="Proteomes" id="UP000095412"/>
    </source>
</evidence>
<evidence type="ECO:0000313" key="3">
    <source>
        <dbReference type="EMBL" id="SCT48236.1"/>
    </source>
</evidence>
<keyword evidence="4" id="KW-1185">Reference proteome</keyword>
<reference evidence="3 4" key="1">
    <citation type="submission" date="2016-09" db="EMBL/GenBank/DDBJ databases">
        <authorList>
            <consortium name="Pathogen Informatics"/>
            <person name="Sun Q."/>
            <person name="Inoue M."/>
        </authorList>
    </citation>
    <scope>NUCLEOTIDE SEQUENCE [LARGE SCALE GENOMIC DNA]</scope>
    <source>
        <strain evidence="3 4">82C</strain>
    </source>
</reference>
<keyword evidence="1" id="KW-0472">Membrane</keyword>
<evidence type="ECO:0000313" key="5">
    <source>
        <dbReference type="Proteomes" id="UP000095768"/>
    </source>
</evidence>
<organism evidence="2 5">
    <name type="scientific">Staphylococcus caeli</name>
    <dbReference type="NCBI Taxonomy" id="2201815"/>
    <lineage>
        <taxon>Bacteria</taxon>
        <taxon>Bacillati</taxon>
        <taxon>Bacillota</taxon>
        <taxon>Bacilli</taxon>
        <taxon>Bacillales</taxon>
        <taxon>Staphylococcaceae</taxon>
        <taxon>Staphylococcus</taxon>
    </lineage>
</organism>
<dbReference type="AlphaFoldDB" id="A0A1D4RL65"/>
<name>A0A1D4RL65_9STAP</name>
<dbReference type="EMBL" id="FMPI01000029">
    <property type="protein sequence ID" value="SCT48236.1"/>
    <property type="molecule type" value="Genomic_DNA"/>
</dbReference>
<evidence type="ECO:0000313" key="2">
    <source>
        <dbReference type="EMBL" id="SCT26787.1"/>
    </source>
</evidence>
<accession>A0A1D4RL65</accession>
<dbReference type="Proteomes" id="UP000095412">
    <property type="component" value="Unassembled WGS sequence"/>
</dbReference>
<keyword evidence="1" id="KW-0812">Transmembrane</keyword>
<protein>
    <submittedName>
        <fullName evidence="2">Membrane protein</fullName>
    </submittedName>
</protein>
<evidence type="ECO:0000256" key="1">
    <source>
        <dbReference type="SAM" id="Phobius"/>
    </source>
</evidence>
<keyword evidence="1" id="KW-1133">Transmembrane helix</keyword>
<feature type="transmembrane region" description="Helical" evidence="1">
    <location>
        <begin position="9"/>
        <end position="28"/>
    </location>
</feature>
<dbReference type="EMBL" id="FMPG01000011">
    <property type="protein sequence ID" value="SCT26787.1"/>
    <property type="molecule type" value="Genomic_DNA"/>
</dbReference>
<reference evidence="2 5" key="2">
    <citation type="submission" date="2016-09" db="EMBL/GenBank/DDBJ databases">
        <authorList>
            <consortium name="Pathogen Informatics"/>
        </authorList>
    </citation>
    <scope>NUCLEOTIDE SEQUENCE [LARGE SCALE GENOMIC DNA]</scope>
    <source>
        <strain evidence="2 5">82B</strain>
    </source>
</reference>
<sequence length="163" mass="19041">MIIRNLSKVIVCAIFLIMGVGTLLFVNYTKSEHSTDLSYLSIDDMRLDSKIDKSKYIANDDVFLKKYGLYSKKNQPNLVFKVNKSNNNLKAMTLTKNQDIKTNFNGEIEGNVQDAIQELGEHYHEKHLRKSYRLITYQDKKNDIKLSIVHKHDKIKKIEIYKK</sequence>
<proteinExistence type="predicted"/>
<gene>
    <name evidence="2" type="ORF">SAMEA2297795_02109</name>
    <name evidence="3" type="ORF">SAMEA2297796_02491</name>
</gene>